<dbReference type="InterPro" id="IPR027417">
    <property type="entry name" value="P-loop_NTPase"/>
</dbReference>
<dbReference type="PANTHER" id="PTHR30448">
    <property type="entry name" value="RNASE ADAPTER PROTEIN RAPZ"/>
    <property type="match status" value="1"/>
</dbReference>
<dbReference type="eggNOG" id="COG1660">
    <property type="taxonomic scope" value="Bacteria"/>
</dbReference>
<dbReference type="InterPro" id="IPR005337">
    <property type="entry name" value="RapZ-like"/>
</dbReference>
<keyword evidence="8" id="KW-1185">Reference proteome</keyword>
<protein>
    <submittedName>
        <fullName evidence="7">Uncharacterized P-loop ATPase protein UPF0042</fullName>
    </submittedName>
</protein>
<feature type="binding site" evidence="4">
    <location>
        <begin position="8"/>
        <end position="15"/>
    </location>
    <ligand>
        <name>ATP</name>
        <dbReference type="ChEBI" id="CHEBI:30616"/>
    </ligand>
</feature>
<keyword evidence="3 4" id="KW-0342">GTP-binding</keyword>
<dbReference type="HAMAP" id="MF_00636">
    <property type="entry name" value="RapZ_like"/>
    <property type="match status" value="1"/>
</dbReference>
<feature type="binding site" evidence="4">
    <location>
        <begin position="59"/>
        <end position="62"/>
    </location>
    <ligand>
        <name>GTP</name>
        <dbReference type="ChEBI" id="CHEBI:37565"/>
    </ligand>
</feature>
<dbReference type="EMBL" id="ABCS01000020">
    <property type="protein sequence ID" value="EDM79365.1"/>
    <property type="molecule type" value="Genomic_DNA"/>
</dbReference>
<dbReference type="STRING" id="391625.PPSIR1_02391"/>
<dbReference type="Gene3D" id="3.40.50.300">
    <property type="entry name" value="P-loop containing nucleotide triphosphate hydrolases"/>
    <property type="match status" value="1"/>
</dbReference>
<evidence type="ECO:0000259" key="5">
    <source>
        <dbReference type="Pfam" id="PF03668"/>
    </source>
</evidence>
<dbReference type="InterPro" id="IPR053930">
    <property type="entry name" value="RapZ-like_N"/>
</dbReference>
<dbReference type="RefSeq" id="WP_006971491.1">
    <property type="nucleotide sequence ID" value="NZ_ABCS01000020.1"/>
</dbReference>
<dbReference type="InterPro" id="IPR053931">
    <property type="entry name" value="RapZ_C"/>
</dbReference>
<gene>
    <name evidence="7" type="ORF">PPSIR1_02391</name>
</gene>
<sequence>MELLVVSGLSGAGKSTCLRALEDLGYPCVDNLPVPLLPQLVEMNASRAGASHKLAIGMDARAPEHLHDLPRVREELIAAGHQVELLFLEAPNSTLVRRFSETRRRHPLGDVPGAIVEERQRLVELRALADSVIDTENLRSRQLRQLIRDRYGGRGEALRVVLMSFGFKNGLPSEADLVFDARYLQNPFDVPELRARGGFDGPVRDFVLAQPEAQELLERVEGLLRFQAPLTLREGRSYLTLALGCTGGQHRSVALVEALLGRCEASPLASPTPVLTVRHRDLERALADTAHLAPPSESGTPGAS</sequence>
<evidence type="ECO:0000256" key="2">
    <source>
        <dbReference type="ARBA" id="ARBA00022840"/>
    </source>
</evidence>
<accession>A6G442</accession>
<dbReference type="PANTHER" id="PTHR30448:SF0">
    <property type="entry name" value="RNASE ADAPTER PROTEIN RAPZ"/>
    <property type="match status" value="1"/>
</dbReference>
<keyword evidence="2 4" id="KW-0067">ATP-binding</keyword>
<evidence type="ECO:0000256" key="4">
    <source>
        <dbReference type="HAMAP-Rule" id="MF_00636"/>
    </source>
</evidence>
<evidence type="ECO:0000313" key="8">
    <source>
        <dbReference type="Proteomes" id="UP000005801"/>
    </source>
</evidence>
<evidence type="ECO:0000256" key="3">
    <source>
        <dbReference type="ARBA" id="ARBA00023134"/>
    </source>
</evidence>
<dbReference type="GO" id="GO:0005525">
    <property type="term" value="F:GTP binding"/>
    <property type="evidence" value="ECO:0007669"/>
    <property type="project" value="UniProtKB-UniRule"/>
</dbReference>
<comment type="caution">
    <text evidence="7">The sequence shown here is derived from an EMBL/GenBank/DDBJ whole genome shotgun (WGS) entry which is preliminary data.</text>
</comment>
<keyword evidence="1 4" id="KW-0547">Nucleotide-binding</keyword>
<dbReference type="Pfam" id="PF03668">
    <property type="entry name" value="RapZ-like_N"/>
    <property type="match status" value="1"/>
</dbReference>
<feature type="domain" description="RapZ-like N-terminal" evidence="5">
    <location>
        <begin position="1"/>
        <end position="153"/>
    </location>
</feature>
<evidence type="ECO:0000256" key="1">
    <source>
        <dbReference type="ARBA" id="ARBA00022741"/>
    </source>
</evidence>
<dbReference type="GO" id="GO:0005524">
    <property type="term" value="F:ATP binding"/>
    <property type="evidence" value="ECO:0007669"/>
    <property type="project" value="UniProtKB-UniRule"/>
</dbReference>
<dbReference type="Pfam" id="PF22740">
    <property type="entry name" value="PapZ_C"/>
    <property type="match status" value="1"/>
</dbReference>
<dbReference type="Proteomes" id="UP000005801">
    <property type="component" value="Unassembled WGS sequence"/>
</dbReference>
<dbReference type="AlphaFoldDB" id="A6G442"/>
<dbReference type="OrthoDB" id="9784461at2"/>
<name>A6G442_9BACT</name>
<proteinExistence type="inferred from homology"/>
<feature type="domain" description="RapZ C-terminal" evidence="6">
    <location>
        <begin position="159"/>
        <end position="282"/>
    </location>
</feature>
<reference evidence="7 8" key="1">
    <citation type="submission" date="2007-06" db="EMBL/GenBank/DDBJ databases">
        <authorList>
            <person name="Shimkets L."/>
            <person name="Ferriera S."/>
            <person name="Johnson J."/>
            <person name="Kravitz S."/>
            <person name="Beeson K."/>
            <person name="Sutton G."/>
            <person name="Rogers Y.-H."/>
            <person name="Friedman R."/>
            <person name="Frazier M."/>
            <person name="Venter J.C."/>
        </authorList>
    </citation>
    <scope>NUCLEOTIDE SEQUENCE [LARGE SCALE GENOMIC DNA]</scope>
    <source>
        <strain evidence="7 8">SIR-1</strain>
    </source>
</reference>
<evidence type="ECO:0000313" key="7">
    <source>
        <dbReference type="EMBL" id="EDM79365.1"/>
    </source>
</evidence>
<dbReference type="SUPFAM" id="SSF52540">
    <property type="entry name" value="P-loop containing nucleoside triphosphate hydrolases"/>
    <property type="match status" value="1"/>
</dbReference>
<organism evidence="7 8">
    <name type="scientific">Plesiocystis pacifica SIR-1</name>
    <dbReference type="NCBI Taxonomy" id="391625"/>
    <lineage>
        <taxon>Bacteria</taxon>
        <taxon>Pseudomonadati</taxon>
        <taxon>Myxococcota</taxon>
        <taxon>Polyangia</taxon>
        <taxon>Nannocystales</taxon>
        <taxon>Nannocystaceae</taxon>
        <taxon>Plesiocystis</taxon>
    </lineage>
</organism>
<dbReference type="PIRSF" id="PIRSF005052">
    <property type="entry name" value="P-loopkin"/>
    <property type="match status" value="1"/>
</dbReference>
<dbReference type="NCBIfam" id="NF003828">
    <property type="entry name" value="PRK05416.1"/>
    <property type="match status" value="1"/>
</dbReference>
<evidence type="ECO:0000259" key="6">
    <source>
        <dbReference type="Pfam" id="PF22740"/>
    </source>
</evidence>